<proteinExistence type="predicted"/>
<name>A0ABD8AZY5_PAEAM</name>
<gene>
    <name evidence="1" type="ORF">V6668_13575</name>
</gene>
<evidence type="ECO:0000313" key="1">
    <source>
        <dbReference type="EMBL" id="WWP23152.1"/>
    </source>
</evidence>
<dbReference type="PANTHER" id="PTHR35332">
    <property type="entry name" value="REGULATION OF ENOLASE PROTEIN 1"/>
    <property type="match status" value="1"/>
</dbReference>
<dbReference type="EMBL" id="CP145892">
    <property type="protein sequence ID" value="WWP23152.1"/>
    <property type="molecule type" value="Genomic_DNA"/>
</dbReference>
<organism evidence="1 2">
    <name type="scientific">Paenibacillus amylolyticus</name>
    <dbReference type="NCBI Taxonomy" id="1451"/>
    <lineage>
        <taxon>Bacteria</taxon>
        <taxon>Bacillati</taxon>
        <taxon>Bacillota</taxon>
        <taxon>Bacilli</taxon>
        <taxon>Bacillales</taxon>
        <taxon>Paenibacillaceae</taxon>
        <taxon>Paenibacillus</taxon>
    </lineage>
</organism>
<dbReference type="InterPro" id="IPR009784">
    <property type="entry name" value="DUF1349"/>
</dbReference>
<sequence length="206" mass="23280">MKITMSSDFIGLHEGKWTKEPVAARMDGDRFVVEAREGSDFWENTFYGFCHRDGHAMLAPWDGTEAIEVSFDLSSFTELYDQAGLMLWYGEDQWIKAGVEVNDGVAHVGAVVTDTYSDWSLSPVPEWGGRIVTIRASYSNEAVVIRARTDEHPWRTIRVARFAYPTNKHAGPFLCSPKRAGFEVAFTKWRSTTPDQDLHTDPPITD</sequence>
<accession>A0ABD8AZY5</accession>
<dbReference type="RefSeq" id="WP_235193804.1">
    <property type="nucleotide sequence ID" value="NZ_CP107037.1"/>
</dbReference>
<dbReference type="InterPro" id="IPR013320">
    <property type="entry name" value="ConA-like_dom_sf"/>
</dbReference>
<dbReference type="SUPFAM" id="SSF49899">
    <property type="entry name" value="Concanavalin A-like lectins/glucanases"/>
    <property type="match status" value="1"/>
</dbReference>
<dbReference type="Pfam" id="PF07081">
    <property type="entry name" value="DUF1349"/>
    <property type="match status" value="1"/>
</dbReference>
<dbReference type="PANTHER" id="PTHR35332:SF2">
    <property type="entry name" value="REGULATION OF ENOLASE PROTEIN 1"/>
    <property type="match status" value="1"/>
</dbReference>
<dbReference type="Proteomes" id="UP001364764">
    <property type="component" value="Chromosome"/>
</dbReference>
<dbReference type="AlphaFoldDB" id="A0ABD8AZY5"/>
<dbReference type="GeneID" id="93476514"/>
<evidence type="ECO:0000313" key="2">
    <source>
        <dbReference type="Proteomes" id="UP001364764"/>
    </source>
</evidence>
<protein>
    <submittedName>
        <fullName evidence="1">DUF1349 domain-containing protein</fullName>
    </submittedName>
</protein>
<dbReference type="Gene3D" id="2.60.120.200">
    <property type="match status" value="1"/>
</dbReference>
<reference evidence="1 2" key="1">
    <citation type="submission" date="2024-02" db="EMBL/GenBank/DDBJ databases">
        <title>Complete sequences of two Paenibacillus sp. strains and one Lysinibacillus strain isolated from the environment on STAA medium highlight biotechnological potential.</title>
        <authorList>
            <person name="Attere S.A."/>
            <person name="Piche L.C."/>
            <person name="Intertaglia L."/>
            <person name="Lami R."/>
            <person name="Charette S.J."/>
            <person name="Vincent A.T."/>
        </authorList>
    </citation>
    <scope>NUCLEOTIDE SEQUENCE [LARGE SCALE GENOMIC DNA]</scope>
    <source>
        <strain evidence="1 2">Y5S-7</strain>
    </source>
</reference>